<proteinExistence type="predicted"/>
<evidence type="ECO:0000313" key="1">
    <source>
        <dbReference type="EMBL" id="AUY05215.1"/>
    </source>
</evidence>
<accession>A0A7U5TPM1</accession>
<dbReference type="RefSeq" id="WP_104457589.1">
    <property type="nucleotide sequence ID" value="NZ_BFMB01000081.1"/>
</dbReference>
<organism evidence="1 2">
    <name type="scientific">Escherichia coli</name>
    <dbReference type="NCBI Taxonomy" id="562"/>
    <lineage>
        <taxon>Bacteria</taxon>
        <taxon>Pseudomonadati</taxon>
        <taxon>Pseudomonadota</taxon>
        <taxon>Gammaproteobacteria</taxon>
        <taxon>Enterobacterales</taxon>
        <taxon>Enterobacteriaceae</taxon>
        <taxon>Escherichia</taxon>
    </lineage>
</organism>
<name>A0A7U5TPM1_ECOLX</name>
<dbReference type="EMBL" id="CP026399">
    <property type="protein sequence ID" value="AUY05215.1"/>
    <property type="molecule type" value="Genomic_DNA"/>
</dbReference>
<dbReference type="Proteomes" id="UP000239554">
    <property type="component" value="Chromosome"/>
</dbReference>
<evidence type="ECO:0000313" key="2">
    <source>
        <dbReference type="Proteomes" id="UP000239554"/>
    </source>
</evidence>
<sequence length="90" mass="10298">MSKSYIVIQQYLCCNENGHWIEYVSDCVEFDKRDKAIKHGFKQQGSDDFNIGVIENERLVSFDWMNKSIDESAEKLAEIAEAIGYEGAAQ</sequence>
<reference evidence="1 2" key="1">
    <citation type="journal article" date="2018" name="MBio">
        <title>Genomic Analysis of Hospital Plumbing Reveals Diverse Reservoir of Bacterial Plasmids Conferring Carbapenem Resistance.</title>
        <authorList>
            <consortium name="NISC Comparative Sequencing Program"/>
            <person name="Weingarten R.A."/>
            <person name="Johnson R.C."/>
            <person name="Conlan S."/>
            <person name="Ramsburg A.M."/>
            <person name="Dekker J.P."/>
            <person name="Lau A.F."/>
            <person name="Khil P."/>
            <person name="Odom R.T."/>
            <person name="Deming C."/>
            <person name="Park M."/>
            <person name="Thomas P.J."/>
            <person name="Henderson D.K."/>
            <person name="Palmore T.N."/>
            <person name="Segre J.A."/>
            <person name="Frank K.M."/>
        </authorList>
    </citation>
    <scope>NUCLEOTIDE SEQUENCE [LARGE SCALE GENOMIC DNA]</scope>
    <source>
        <strain evidence="1 2">ECONIH4</strain>
    </source>
</reference>
<gene>
    <name evidence="1" type="ORF">C3F40_27815</name>
</gene>
<protein>
    <submittedName>
        <fullName evidence="1">Antitoxin</fullName>
    </submittedName>
</protein>
<dbReference type="AlphaFoldDB" id="A0A7U5TPM1"/>